<name>A0ABT9SEW1_9BURK</name>
<protein>
    <submittedName>
        <fullName evidence="7">DNA-binding transcriptional LysR family regulator</fullName>
    </submittedName>
</protein>
<dbReference type="Pfam" id="PF00126">
    <property type="entry name" value="HTH_1"/>
    <property type="match status" value="1"/>
</dbReference>
<organism evidence="7 8">
    <name type="scientific">Variovorax ginsengisoli</name>
    <dbReference type="NCBI Taxonomy" id="363844"/>
    <lineage>
        <taxon>Bacteria</taxon>
        <taxon>Pseudomonadati</taxon>
        <taxon>Pseudomonadota</taxon>
        <taxon>Betaproteobacteria</taxon>
        <taxon>Burkholderiales</taxon>
        <taxon>Comamonadaceae</taxon>
        <taxon>Variovorax</taxon>
    </lineage>
</organism>
<feature type="region of interest" description="Disordered" evidence="5">
    <location>
        <begin position="289"/>
        <end position="311"/>
    </location>
</feature>
<reference evidence="7 8" key="1">
    <citation type="submission" date="2023-07" db="EMBL/GenBank/DDBJ databases">
        <title>Sorghum-associated microbial communities from plants grown in Nebraska, USA.</title>
        <authorList>
            <person name="Schachtman D."/>
        </authorList>
    </citation>
    <scope>NUCLEOTIDE SEQUENCE [LARGE SCALE GENOMIC DNA]</scope>
    <source>
        <strain evidence="7 8">DS1607</strain>
    </source>
</reference>
<dbReference type="SUPFAM" id="SSF53850">
    <property type="entry name" value="Periplasmic binding protein-like II"/>
    <property type="match status" value="1"/>
</dbReference>
<comment type="similarity">
    <text evidence="1">Belongs to the LysR transcriptional regulatory family.</text>
</comment>
<sequence length="311" mass="33954">MNLRQIEVFRAVMQAGSISGAAAALHVSQPAVSRLVRYLEVKLGVSLFERTGSRLHPTPEAHALKREVDSAYRSIDRVRHYAEQLRYGVADTLRIASNLSTGLELVPHAIADIKTRLPRLHITVEIATHAQITDQLLSGECDIGVVSFVESFHPAINVHPIGEGEVLCAMAPTHPLAAHRRITLDMLRRPDVISFGHETPHGKVVNTLVGTQGEPITPTVDVRYAYVACSIAASGWGVAVVDDMTARHCEGSRLMLRPLARPVRYQASAMSSAERPLSSAGRDMVQLLAQHWEGTRGSSKKPARSRKTPTP</sequence>
<comment type="caution">
    <text evidence="7">The sequence shown here is derived from an EMBL/GenBank/DDBJ whole genome shotgun (WGS) entry which is preliminary data.</text>
</comment>
<keyword evidence="8" id="KW-1185">Reference proteome</keyword>
<evidence type="ECO:0000256" key="1">
    <source>
        <dbReference type="ARBA" id="ARBA00009437"/>
    </source>
</evidence>
<keyword evidence="3 7" id="KW-0238">DNA-binding</keyword>
<dbReference type="PANTHER" id="PTHR30427:SF1">
    <property type="entry name" value="TRANSCRIPTIONAL ACTIVATOR PROTEIN LYSR"/>
    <property type="match status" value="1"/>
</dbReference>
<dbReference type="PANTHER" id="PTHR30427">
    <property type="entry name" value="TRANSCRIPTIONAL ACTIVATOR PROTEIN LYSR"/>
    <property type="match status" value="1"/>
</dbReference>
<keyword evidence="2" id="KW-0805">Transcription regulation</keyword>
<dbReference type="PRINTS" id="PR00039">
    <property type="entry name" value="HTHLYSR"/>
</dbReference>
<evidence type="ECO:0000256" key="5">
    <source>
        <dbReference type="SAM" id="MobiDB-lite"/>
    </source>
</evidence>
<gene>
    <name evidence="7" type="ORF">J2W36_005181</name>
</gene>
<evidence type="ECO:0000256" key="4">
    <source>
        <dbReference type="ARBA" id="ARBA00023163"/>
    </source>
</evidence>
<dbReference type="Gene3D" id="1.10.10.10">
    <property type="entry name" value="Winged helix-like DNA-binding domain superfamily/Winged helix DNA-binding domain"/>
    <property type="match status" value="1"/>
</dbReference>
<dbReference type="InterPro" id="IPR036388">
    <property type="entry name" value="WH-like_DNA-bd_sf"/>
</dbReference>
<dbReference type="RefSeq" id="WP_307692632.1">
    <property type="nucleotide sequence ID" value="NZ_JAUSRO010000023.1"/>
</dbReference>
<dbReference type="EMBL" id="JAUSRO010000023">
    <property type="protein sequence ID" value="MDP9902903.1"/>
    <property type="molecule type" value="Genomic_DNA"/>
</dbReference>
<keyword evidence="4" id="KW-0804">Transcription</keyword>
<proteinExistence type="inferred from homology"/>
<evidence type="ECO:0000256" key="3">
    <source>
        <dbReference type="ARBA" id="ARBA00023125"/>
    </source>
</evidence>
<dbReference type="SUPFAM" id="SSF46785">
    <property type="entry name" value="Winged helix' DNA-binding domain"/>
    <property type="match status" value="1"/>
</dbReference>
<evidence type="ECO:0000313" key="7">
    <source>
        <dbReference type="EMBL" id="MDP9902903.1"/>
    </source>
</evidence>
<feature type="domain" description="HTH lysR-type" evidence="6">
    <location>
        <begin position="1"/>
        <end position="58"/>
    </location>
</feature>
<evidence type="ECO:0000313" key="8">
    <source>
        <dbReference type="Proteomes" id="UP001226867"/>
    </source>
</evidence>
<accession>A0ABT9SEW1</accession>
<dbReference type="GO" id="GO:0003677">
    <property type="term" value="F:DNA binding"/>
    <property type="evidence" value="ECO:0007669"/>
    <property type="project" value="UniProtKB-KW"/>
</dbReference>
<dbReference type="Proteomes" id="UP001226867">
    <property type="component" value="Unassembled WGS sequence"/>
</dbReference>
<dbReference type="InterPro" id="IPR036390">
    <property type="entry name" value="WH_DNA-bd_sf"/>
</dbReference>
<evidence type="ECO:0000256" key="2">
    <source>
        <dbReference type="ARBA" id="ARBA00023015"/>
    </source>
</evidence>
<feature type="compositionally biased region" description="Basic residues" evidence="5">
    <location>
        <begin position="298"/>
        <end position="311"/>
    </location>
</feature>
<dbReference type="Gene3D" id="3.40.190.290">
    <property type="match status" value="1"/>
</dbReference>
<evidence type="ECO:0000259" key="6">
    <source>
        <dbReference type="PROSITE" id="PS50931"/>
    </source>
</evidence>
<dbReference type="InterPro" id="IPR000847">
    <property type="entry name" value="LysR_HTH_N"/>
</dbReference>
<dbReference type="PROSITE" id="PS50931">
    <property type="entry name" value="HTH_LYSR"/>
    <property type="match status" value="1"/>
</dbReference>
<dbReference type="InterPro" id="IPR005119">
    <property type="entry name" value="LysR_subst-bd"/>
</dbReference>
<dbReference type="Pfam" id="PF03466">
    <property type="entry name" value="LysR_substrate"/>
    <property type="match status" value="1"/>
</dbReference>